<dbReference type="OrthoDB" id="10012075at2759"/>
<dbReference type="CDD" id="cd00054">
    <property type="entry name" value="EGF_CA"/>
    <property type="match status" value="4"/>
</dbReference>
<dbReference type="GO" id="GO:0016020">
    <property type="term" value="C:membrane"/>
    <property type="evidence" value="ECO:0007669"/>
    <property type="project" value="UniProtKB-SubCell"/>
</dbReference>
<keyword evidence="5 8" id="KW-0472">Membrane</keyword>
<feature type="domain" description="EGF-like" evidence="9">
    <location>
        <begin position="1200"/>
        <end position="1241"/>
    </location>
</feature>
<dbReference type="FunFam" id="2.10.25.10:FF:000240">
    <property type="entry name" value="Vitamin K-dependent protein S"/>
    <property type="match status" value="2"/>
</dbReference>
<keyword evidence="8" id="KW-0812">Transmembrane</keyword>
<dbReference type="InParanoid" id="A0A1X7VCF9"/>
<dbReference type="InterPro" id="IPR013783">
    <property type="entry name" value="Ig-like_fold"/>
</dbReference>
<feature type="domain" description="Ig-like" evidence="10">
    <location>
        <begin position="149"/>
        <end position="234"/>
    </location>
</feature>
<dbReference type="InterPro" id="IPR007110">
    <property type="entry name" value="Ig-like_dom"/>
</dbReference>
<accession>A0A1X7VCF9</accession>
<dbReference type="InterPro" id="IPR003599">
    <property type="entry name" value="Ig_sub"/>
</dbReference>
<keyword evidence="3" id="KW-0732">Signal</keyword>
<feature type="disulfide bond" evidence="7">
    <location>
        <begin position="19"/>
        <end position="28"/>
    </location>
</feature>
<dbReference type="FunFam" id="2.10.25.10:FF:000010">
    <property type="entry name" value="Pro-epidermal growth factor"/>
    <property type="match status" value="1"/>
</dbReference>
<protein>
    <submittedName>
        <fullName evidence="11">Uncharacterized protein</fullName>
    </submittedName>
</protein>
<evidence type="ECO:0000259" key="9">
    <source>
        <dbReference type="PROSITE" id="PS50026"/>
    </source>
</evidence>
<dbReference type="PROSITE" id="PS50026">
    <property type="entry name" value="EGF_3"/>
    <property type="match status" value="5"/>
</dbReference>
<dbReference type="InterPro" id="IPR003598">
    <property type="entry name" value="Ig_sub2"/>
</dbReference>
<feature type="domain" description="EGF-like" evidence="9">
    <location>
        <begin position="259"/>
        <end position="299"/>
    </location>
</feature>
<dbReference type="PROSITE" id="PS50835">
    <property type="entry name" value="IG_LIKE"/>
    <property type="match status" value="3"/>
</dbReference>
<feature type="domain" description="EGF-like" evidence="9">
    <location>
        <begin position="526"/>
        <end position="566"/>
    </location>
</feature>
<feature type="disulfide bond" evidence="7">
    <location>
        <begin position="536"/>
        <end position="553"/>
    </location>
</feature>
<dbReference type="InterPro" id="IPR003886">
    <property type="entry name" value="NIDO_dom"/>
</dbReference>
<dbReference type="SMART" id="SM00408">
    <property type="entry name" value="IGc2"/>
    <property type="match status" value="3"/>
</dbReference>
<dbReference type="InterPro" id="IPR001881">
    <property type="entry name" value="EGF-like_Ca-bd_dom"/>
</dbReference>
<dbReference type="SUPFAM" id="SSF57196">
    <property type="entry name" value="EGF/Laminin"/>
    <property type="match status" value="2"/>
</dbReference>
<dbReference type="PANTHER" id="PTHR24039:SF58">
    <property type="entry name" value="EGF-LIKE DOMAIN-CONTAINING PROTEIN"/>
    <property type="match status" value="1"/>
</dbReference>
<feature type="domain" description="Ig-like" evidence="10">
    <location>
        <begin position="670"/>
        <end position="755"/>
    </location>
</feature>
<dbReference type="PROSITE" id="PS01187">
    <property type="entry name" value="EGF_CA"/>
    <property type="match status" value="2"/>
</dbReference>
<dbReference type="Pfam" id="PF23263">
    <property type="entry name" value="C8-3_MUC4"/>
    <property type="match status" value="1"/>
</dbReference>
<evidence type="ECO:0000256" key="5">
    <source>
        <dbReference type="ARBA" id="ARBA00023136"/>
    </source>
</evidence>
<dbReference type="SMART" id="SM00409">
    <property type="entry name" value="IG"/>
    <property type="match status" value="3"/>
</dbReference>
<dbReference type="SMART" id="SM00181">
    <property type="entry name" value="EGF"/>
    <property type="match status" value="9"/>
</dbReference>
<feature type="transmembrane region" description="Helical" evidence="8">
    <location>
        <begin position="1573"/>
        <end position="1600"/>
    </location>
</feature>
<dbReference type="SMART" id="SM00179">
    <property type="entry name" value="EGF_CA"/>
    <property type="match status" value="6"/>
</dbReference>
<keyword evidence="8" id="KW-1133">Transmembrane helix</keyword>
<feature type="domain" description="Ig-like" evidence="10">
    <location>
        <begin position="416"/>
        <end position="501"/>
    </location>
</feature>
<dbReference type="Gene3D" id="2.10.25.10">
    <property type="entry name" value="Laminin"/>
    <property type="match status" value="9"/>
</dbReference>
<dbReference type="Gene3D" id="2.60.40.10">
    <property type="entry name" value="Immunoglobulins"/>
    <property type="match status" value="3"/>
</dbReference>
<feature type="domain" description="EGF-like" evidence="9">
    <location>
        <begin position="1367"/>
        <end position="1405"/>
    </location>
</feature>
<dbReference type="Pfam" id="PF13927">
    <property type="entry name" value="Ig_3"/>
    <property type="match status" value="1"/>
</dbReference>
<organism evidence="11">
    <name type="scientific">Amphimedon queenslandica</name>
    <name type="common">Sponge</name>
    <dbReference type="NCBI Taxonomy" id="400682"/>
    <lineage>
        <taxon>Eukaryota</taxon>
        <taxon>Metazoa</taxon>
        <taxon>Porifera</taxon>
        <taxon>Demospongiae</taxon>
        <taxon>Heteroscleromorpha</taxon>
        <taxon>Haplosclerida</taxon>
        <taxon>Niphatidae</taxon>
        <taxon>Amphimedon</taxon>
    </lineage>
</organism>
<keyword evidence="2 7" id="KW-0245">EGF-like domain</keyword>
<evidence type="ECO:0000256" key="8">
    <source>
        <dbReference type="SAM" id="Phobius"/>
    </source>
</evidence>
<name>A0A1X7VCF9_AMPQE</name>
<dbReference type="EnsemblMetazoa" id="Aqu2.1.37678_001">
    <property type="protein sequence ID" value="Aqu2.1.37678_001"/>
    <property type="gene ID" value="Aqu2.1.37678"/>
</dbReference>
<evidence type="ECO:0000256" key="1">
    <source>
        <dbReference type="ARBA" id="ARBA00004370"/>
    </source>
</evidence>
<dbReference type="PROSITE" id="PS00022">
    <property type="entry name" value="EGF_1"/>
    <property type="match status" value="1"/>
</dbReference>
<evidence type="ECO:0000256" key="2">
    <source>
        <dbReference type="ARBA" id="ARBA00022536"/>
    </source>
</evidence>
<dbReference type="PANTHER" id="PTHR24039">
    <property type="entry name" value="FIBRILLIN-RELATED"/>
    <property type="match status" value="1"/>
</dbReference>
<dbReference type="InterPro" id="IPR056619">
    <property type="entry name" value="C8-3_MUC4"/>
</dbReference>
<comment type="subcellular location">
    <subcellularLocation>
        <location evidence="1">Membrane</location>
    </subcellularLocation>
</comment>
<evidence type="ECO:0000256" key="7">
    <source>
        <dbReference type="PROSITE-ProRule" id="PRU00076"/>
    </source>
</evidence>
<dbReference type="SUPFAM" id="SSF57184">
    <property type="entry name" value="Growth factor receptor domain"/>
    <property type="match status" value="1"/>
</dbReference>
<dbReference type="InterPro" id="IPR018097">
    <property type="entry name" value="EGF_Ca-bd_CS"/>
</dbReference>
<dbReference type="STRING" id="400682.A0A1X7VCF9"/>
<evidence type="ECO:0000259" key="10">
    <source>
        <dbReference type="PROSITE" id="PS50835"/>
    </source>
</evidence>
<dbReference type="Pfam" id="PF07645">
    <property type="entry name" value="EGF_CA"/>
    <property type="match status" value="2"/>
</dbReference>
<feature type="disulfide bond" evidence="7">
    <location>
        <begin position="269"/>
        <end position="286"/>
    </location>
</feature>
<evidence type="ECO:0000313" key="11">
    <source>
        <dbReference type="EnsemblMetazoa" id="Aqu2.1.37678_001"/>
    </source>
</evidence>
<dbReference type="GO" id="GO:0005509">
    <property type="term" value="F:calcium ion binding"/>
    <property type="evidence" value="ECO:0007669"/>
    <property type="project" value="InterPro"/>
</dbReference>
<dbReference type="InterPro" id="IPR000152">
    <property type="entry name" value="EGF-type_Asp/Asn_hydroxyl_site"/>
</dbReference>
<evidence type="ECO:0000256" key="3">
    <source>
        <dbReference type="ARBA" id="ARBA00022729"/>
    </source>
</evidence>
<dbReference type="GO" id="GO:0007160">
    <property type="term" value="P:cell-matrix adhesion"/>
    <property type="evidence" value="ECO:0007669"/>
    <property type="project" value="InterPro"/>
</dbReference>
<comment type="caution">
    <text evidence="7">Lacks conserved residue(s) required for the propagation of feature annotation.</text>
</comment>
<feature type="domain" description="EGF-like" evidence="9">
    <location>
        <begin position="1"/>
        <end position="29"/>
    </location>
</feature>
<dbReference type="InterPro" id="IPR000742">
    <property type="entry name" value="EGF"/>
</dbReference>
<dbReference type="Pfam" id="PF13895">
    <property type="entry name" value="Ig_2"/>
    <property type="match status" value="2"/>
</dbReference>
<sequence>MNGGQCIQYSPPDNYTCTCTGRYQGVNCTVSDLITNGSCPAMVTSIFILNDRTINVPLTEPVCIGCRFIDFQSGDLISFSDGVWRKGSTVLSDGDFSGNVIISSTSNTLFLTLVHPATVVDVGDTLTCSSSSAGQNSIITIGAFNFLNPRVSPNDTVSVIKGSNLTLTCSDPGNSGTPRYVWINDSDGSELTPVTNNPPLTLHLTNINRAASGNYTCRSTNTDLPGVNMDTTVTLNVQSCNLFCHFGYTVNSNCTDCYLVSICDADSPCMNGGQCIQYSPPDNYTCNCTGTRFQGVNCTDRVTNGSCPANATSILVLNDRTINVPLTKPVCIRCRFISNQGDFISFSDGVWRKGSTVLSDGDFSGNVIISNTSNTLFLTLVHPATVVDVGDTLTCSSFSADQQSVITIGAFNFLNPRVSPNGTVSVIEGSNLTLTCSDPGNSGVPRYVWINDSDGSELTPVTNNPPLTLHLTNINGAASGNYTCRSTNTDLPGVNMDTTVTLNVQSCNLTCSAGYAVNSNCTDCYLASICDADSPCMNGGQCIQYSPPDNYTCNCTGTGFQGINCTVAQDCPLPSNADIENALIFLLVISEGSQSYSPNITGSVQYVCQAQGNMINTYTEISLIATFTPNPGEPETTRILSMGCSSGTWSGRTHDGLDIPPASVVDFLNPRVSPNGTISITEGSNLTLTCSDPGNSGTPRYVWINDSDGSELTPVTNNPPLTLHLTNINRTASGDYTCRSTNTGLPGVNMDTTVTLNVQFPPGILPYIVFNNSTSTVTNITRQHLYSTWRVNAPRPITLLGSAYSSIYISIGGTFSMSGRFNYLYSTLFPSSIHGIRDSVVFAPMWNFYDIRREGSVSYQTFSSNNPLANDAFTGVNNFIRASKNITSYKGIWMLVMEWKDVHPYPHGSYYYYYYDQILERHNTFQAILTTDGSDTHIIYTYKCGQVQNDTESLFTYTAGETSANYSNPNHIPVFLDQIDPETRAEAERICGGSDKIECIFDYSQTKNVGLALDTQTTIEQNELEKQIGNNLPPVIEASDNFMITVGETALYTLHITDPGDTVSVTIDGEFPYTLDQNGSIWTLNVTLSSLVKFSFNVIASDSLNATSVITPQVRICGCPANRGNCTVEGVQNVSSNPLILICDCIEAYEGNYCEDDFDGCTEVSCFNDATCSDVPAPGTGAICPPCPSGYTGDGLICDDIDECDSSSTSNCSHFCNNTIGSYHCTCMPGYELHSDGRSCNEIDECERLLDNCQQECMNTDGSFSCSCFDGFLLQDDGRSCKNDPSRECLDDNECEQFCVYDNYTETENCSCQSGYNLSSNMENCTDIDECSATNPCTQICNNAIGSFGCNCLDGFQLQSDGFTCTDIDECLVLSSCSEPRIRCVNSPGSFDCFCPLGTEFQDGSCTVILQPVRSSSSESFHMSSLPKNPSLSYSFSFFSSTTPSPSSIPTVPANSGVVVVLNGTNASTFDVESFKNVTAEALNEYCSSNNCTSAFLQNRKRSATNSIIEPDDIVITETTETSNGLKAADSRYVNAGFTIASLTLLNPPSTTIVVTPTASATPTDDGLSAGQIAGITIGVVIGTLLMIMIIISVACLICYRKRSNKVINRENNSDFTVENQYQETIPPTPAGSVRSIKLKLAQDFDSSDEDESESEDDLKSIIMNERVNLGGQVESFGVMPEESKETFL</sequence>
<dbReference type="InterPro" id="IPR036179">
    <property type="entry name" value="Ig-like_dom_sf"/>
</dbReference>
<reference evidence="11" key="1">
    <citation type="submission" date="2017-05" db="UniProtKB">
        <authorList>
            <consortium name="EnsemblMetazoa"/>
        </authorList>
    </citation>
    <scope>IDENTIFICATION</scope>
</reference>
<dbReference type="InterPro" id="IPR009030">
    <property type="entry name" value="Growth_fac_rcpt_cys_sf"/>
</dbReference>
<evidence type="ECO:0000256" key="4">
    <source>
        <dbReference type="ARBA" id="ARBA00022737"/>
    </source>
</evidence>
<evidence type="ECO:0000256" key="6">
    <source>
        <dbReference type="ARBA" id="ARBA00023157"/>
    </source>
</evidence>
<dbReference type="PROSITE" id="PS00010">
    <property type="entry name" value="ASX_HYDROXYL"/>
    <property type="match status" value="3"/>
</dbReference>
<keyword evidence="6 7" id="KW-1015">Disulfide bond</keyword>
<dbReference type="InterPro" id="IPR049883">
    <property type="entry name" value="NOTCH1_EGF-like"/>
</dbReference>
<proteinExistence type="predicted"/>
<dbReference type="PROSITE" id="PS01186">
    <property type="entry name" value="EGF_2"/>
    <property type="match status" value="3"/>
</dbReference>
<dbReference type="Pfam" id="PF12662">
    <property type="entry name" value="cEGF"/>
    <property type="match status" value="1"/>
</dbReference>
<dbReference type="SUPFAM" id="SSF48726">
    <property type="entry name" value="Immunoglobulin"/>
    <property type="match status" value="3"/>
</dbReference>
<dbReference type="InterPro" id="IPR026823">
    <property type="entry name" value="cEGF"/>
</dbReference>
<dbReference type="Pfam" id="PF06119">
    <property type="entry name" value="NIDO"/>
    <property type="match status" value="1"/>
</dbReference>
<keyword evidence="4" id="KW-0677">Repeat</keyword>